<dbReference type="GO" id="GO:0016491">
    <property type="term" value="F:oxidoreductase activity"/>
    <property type="evidence" value="ECO:0007669"/>
    <property type="project" value="InterPro"/>
</dbReference>
<feature type="transmembrane region" description="Helical" evidence="1">
    <location>
        <begin position="45"/>
        <end position="66"/>
    </location>
</feature>
<dbReference type="CDD" id="cd03507">
    <property type="entry name" value="Delta12-FADS-like"/>
    <property type="match status" value="1"/>
</dbReference>
<feature type="transmembrane region" description="Helical" evidence="1">
    <location>
        <begin position="86"/>
        <end position="107"/>
    </location>
</feature>
<keyword evidence="1" id="KW-0812">Transmembrane</keyword>
<dbReference type="Proteomes" id="UP000292702">
    <property type="component" value="Unassembled WGS sequence"/>
</dbReference>
<dbReference type="Pfam" id="PF00487">
    <property type="entry name" value="FA_desaturase"/>
    <property type="match status" value="1"/>
</dbReference>
<dbReference type="InterPro" id="IPR012171">
    <property type="entry name" value="Fatty_acid_desaturase"/>
</dbReference>
<dbReference type="InterPro" id="IPR005804">
    <property type="entry name" value="FA_desaturase_dom"/>
</dbReference>
<dbReference type="GO" id="GO:0006629">
    <property type="term" value="P:lipid metabolic process"/>
    <property type="evidence" value="ECO:0007669"/>
    <property type="project" value="InterPro"/>
</dbReference>
<feature type="transmembrane region" description="Helical" evidence="1">
    <location>
        <begin position="119"/>
        <end position="140"/>
    </location>
</feature>
<dbReference type="PANTHER" id="PTHR32100">
    <property type="entry name" value="OMEGA-6 FATTY ACID DESATURASE, CHLOROPLASTIC"/>
    <property type="match status" value="1"/>
</dbReference>
<evidence type="ECO:0000259" key="2">
    <source>
        <dbReference type="Pfam" id="PF00487"/>
    </source>
</evidence>
<evidence type="ECO:0000313" key="4">
    <source>
        <dbReference type="Proteomes" id="UP000292702"/>
    </source>
</evidence>
<dbReference type="AlphaFoldDB" id="A0A4R0RCK8"/>
<dbReference type="STRING" id="92696.A0A4R0RCK8"/>
<accession>A0A4R0RCK8</accession>
<keyword evidence="1" id="KW-1133">Transmembrane helix</keyword>
<reference evidence="3 4" key="1">
    <citation type="submission" date="2018-11" db="EMBL/GenBank/DDBJ databases">
        <title>Genome assembly of Steccherinum ochraceum LE-BIN_3174, the white-rot fungus of the Steccherinaceae family (The Residual Polyporoid clade, Polyporales, Basidiomycota).</title>
        <authorList>
            <person name="Fedorova T.V."/>
            <person name="Glazunova O.A."/>
            <person name="Landesman E.O."/>
            <person name="Moiseenko K.V."/>
            <person name="Psurtseva N.V."/>
            <person name="Savinova O.S."/>
            <person name="Shakhova N.V."/>
            <person name="Tyazhelova T.V."/>
            <person name="Vasina D.V."/>
        </authorList>
    </citation>
    <scope>NUCLEOTIDE SEQUENCE [LARGE SCALE GENOMIC DNA]</scope>
    <source>
        <strain evidence="3 4">LE-BIN_3174</strain>
    </source>
</reference>
<organism evidence="3 4">
    <name type="scientific">Steccherinum ochraceum</name>
    <dbReference type="NCBI Taxonomy" id="92696"/>
    <lineage>
        <taxon>Eukaryota</taxon>
        <taxon>Fungi</taxon>
        <taxon>Dikarya</taxon>
        <taxon>Basidiomycota</taxon>
        <taxon>Agaricomycotina</taxon>
        <taxon>Agaricomycetes</taxon>
        <taxon>Polyporales</taxon>
        <taxon>Steccherinaceae</taxon>
        <taxon>Steccherinum</taxon>
    </lineage>
</organism>
<dbReference type="OrthoDB" id="1461976at2759"/>
<evidence type="ECO:0000256" key="1">
    <source>
        <dbReference type="SAM" id="Phobius"/>
    </source>
</evidence>
<feature type="domain" description="Fatty acid desaturase" evidence="2">
    <location>
        <begin position="88"/>
        <end position="366"/>
    </location>
</feature>
<dbReference type="EMBL" id="RWJN01000399">
    <property type="protein sequence ID" value="TCD62129.1"/>
    <property type="molecule type" value="Genomic_DNA"/>
</dbReference>
<keyword evidence="1" id="KW-0472">Membrane</keyword>
<sequence>MTFDSPEYTARLRKPFKPPQVTLKQIHDAVPKHLLKKNAFLSSSYIVRDVGMCAALFLFAAHIPTISQTLANVIRVPADNEWLVRASLWLSYWWWQGIVFAGFFCIAHELGHHALFDSWYANNIPGFLLHSFILAPFFAWKASHNAHHKTVGNIEKDENYVPFTRQHYNLPPQERARRADYKEILEETPLYTAASMLVMQFLGWQLYLRFFALLRVPSESKLAHVQLAAVPTPWDPHDIPKEPTTSLRIRLSLLKNNARKGILASDIALASMLSLLFLAGQHYGWMKVLMMYGPPYLLCNHWIVLVTYLHHSDPSIPHYRKGEWSFLRGAAATVDRPVLGWIGRFFFHNVSHDHVAHHFFSGIPFCEEDNSLIRTVADGKITSTTDNLEEVTRAIRGVLGDDYNYDSTNSFYALYRSFTQCVFIEDEGDIVFYKNVEGEAQRMLAKDSIVTTIQPKSLDDAPKIVVVTGDHEEVMQD</sequence>
<comment type="caution">
    <text evidence="3">The sequence shown here is derived from an EMBL/GenBank/DDBJ whole genome shotgun (WGS) entry which is preliminary data.</text>
</comment>
<gene>
    <name evidence="3" type="ORF">EIP91_007304</name>
</gene>
<keyword evidence="4" id="KW-1185">Reference proteome</keyword>
<name>A0A4R0RCK8_9APHY</name>
<evidence type="ECO:0000313" key="3">
    <source>
        <dbReference type="EMBL" id="TCD62129.1"/>
    </source>
</evidence>
<protein>
    <recommendedName>
        <fullName evidence="2">Fatty acid desaturase domain-containing protein</fullName>
    </recommendedName>
</protein>
<feature type="transmembrane region" description="Helical" evidence="1">
    <location>
        <begin position="261"/>
        <end position="280"/>
    </location>
</feature>
<proteinExistence type="predicted"/>